<accession>A0ABN7VZS2</accession>
<dbReference type="Gene3D" id="3.30.1600.10">
    <property type="entry name" value="SIR2/SIRT2 'Small Domain"/>
    <property type="match status" value="1"/>
</dbReference>
<dbReference type="InterPro" id="IPR029035">
    <property type="entry name" value="DHS-like_NAD/FAD-binding_dom"/>
</dbReference>
<dbReference type="PANTHER" id="PTHR11085:SF8">
    <property type="entry name" value="NAD-DEPENDENT HISTONE DEACETYLASE HST3"/>
    <property type="match status" value="1"/>
</dbReference>
<dbReference type="InterPro" id="IPR026591">
    <property type="entry name" value="Sirtuin_cat_small_dom_sf"/>
</dbReference>
<feature type="binding site" evidence="4">
    <location>
        <position position="186"/>
    </location>
    <ligand>
        <name>Zn(2+)</name>
        <dbReference type="ChEBI" id="CHEBI:29105"/>
    </ligand>
</feature>
<evidence type="ECO:0000256" key="2">
    <source>
        <dbReference type="ARBA" id="ARBA00022679"/>
    </source>
</evidence>
<organism evidence="6 7">
    <name type="scientific">Gigaspora margarita</name>
    <dbReference type="NCBI Taxonomy" id="4874"/>
    <lineage>
        <taxon>Eukaryota</taxon>
        <taxon>Fungi</taxon>
        <taxon>Fungi incertae sedis</taxon>
        <taxon>Mucoromycota</taxon>
        <taxon>Glomeromycotina</taxon>
        <taxon>Glomeromycetes</taxon>
        <taxon>Diversisporales</taxon>
        <taxon>Gigasporaceae</taxon>
        <taxon>Gigaspora</taxon>
    </lineage>
</organism>
<dbReference type="EMBL" id="CAJVQB010026191">
    <property type="protein sequence ID" value="CAG8808025.1"/>
    <property type="molecule type" value="Genomic_DNA"/>
</dbReference>
<keyword evidence="4" id="KW-0479">Metal-binding</keyword>
<dbReference type="Proteomes" id="UP000789901">
    <property type="component" value="Unassembled WGS sequence"/>
</dbReference>
<name>A0ABN7VZS2_GIGMA</name>
<sequence length="334" mass="38058">MYFRLYKKLIALKHDLKNKPLVSNVVQLNLDFKNNPLLSNVARNVALSKNLIIIAGAGISCSGGIPDFRSSNGLFEMIKQNYPGTFSSVRDLFDSNLHITDKAVKAFYNFMGELNKLVLKAEPTATHSFIKKFADMKKLKRVYTQNIDNLEEKAGLEFWNFEKFKRCQAQVVQLHGTLANLQCKVCTNVYSFTQEYCDIFTKGEIPNCPECEKREYKRKLKGKRKHTIGQLKPAVILYGDKHPKELEIGKIAAYDQDKADCLIIMETSLRIPGVKCLIKKFAEAVHDRNGYVIMVNATNVITKEWNGIIDYQIKGTCDEWVKLVDMELSNVKGN</sequence>
<evidence type="ECO:0000256" key="1">
    <source>
        <dbReference type="ARBA" id="ARBA00006924"/>
    </source>
</evidence>
<keyword evidence="3" id="KW-0520">NAD</keyword>
<reference evidence="6 7" key="1">
    <citation type="submission" date="2021-06" db="EMBL/GenBank/DDBJ databases">
        <authorList>
            <person name="Kallberg Y."/>
            <person name="Tangrot J."/>
            <person name="Rosling A."/>
        </authorList>
    </citation>
    <scope>NUCLEOTIDE SEQUENCE [LARGE SCALE GENOMIC DNA]</scope>
    <source>
        <strain evidence="6 7">120-4 pot B 10/14</strain>
    </source>
</reference>
<dbReference type="SUPFAM" id="SSF52467">
    <property type="entry name" value="DHS-like NAD/FAD-binding domain"/>
    <property type="match status" value="1"/>
</dbReference>
<proteinExistence type="inferred from homology"/>
<dbReference type="InterPro" id="IPR050134">
    <property type="entry name" value="NAD-dep_sirtuin_deacylases"/>
</dbReference>
<gene>
    <name evidence="6" type="ORF">GMARGA_LOCUS24625</name>
</gene>
<evidence type="ECO:0000313" key="6">
    <source>
        <dbReference type="EMBL" id="CAG8808025.1"/>
    </source>
</evidence>
<comment type="similarity">
    <text evidence="1">Belongs to the sirtuin family. Class I subfamily.</text>
</comment>
<keyword evidence="2" id="KW-0808">Transferase</keyword>
<dbReference type="InterPro" id="IPR003000">
    <property type="entry name" value="Sirtuin"/>
</dbReference>
<protein>
    <submittedName>
        <fullName evidence="6">18994_t:CDS:1</fullName>
    </submittedName>
</protein>
<comment type="caution">
    <text evidence="6">The sequence shown here is derived from an EMBL/GenBank/DDBJ whole genome shotgun (WGS) entry which is preliminary data.</text>
</comment>
<evidence type="ECO:0000259" key="5">
    <source>
        <dbReference type="PROSITE" id="PS50305"/>
    </source>
</evidence>
<dbReference type="InterPro" id="IPR026590">
    <property type="entry name" value="Ssirtuin_cat_dom"/>
</dbReference>
<evidence type="ECO:0000313" key="7">
    <source>
        <dbReference type="Proteomes" id="UP000789901"/>
    </source>
</evidence>
<evidence type="ECO:0000256" key="3">
    <source>
        <dbReference type="ARBA" id="ARBA00023027"/>
    </source>
</evidence>
<feature type="active site" description="Proton acceptor" evidence="4">
    <location>
        <position position="175"/>
    </location>
</feature>
<dbReference type="PROSITE" id="PS50305">
    <property type="entry name" value="SIRTUIN"/>
    <property type="match status" value="1"/>
</dbReference>
<dbReference type="Gene3D" id="3.40.50.1220">
    <property type="entry name" value="TPP-binding domain"/>
    <property type="match status" value="1"/>
</dbReference>
<dbReference type="PANTHER" id="PTHR11085">
    <property type="entry name" value="NAD-DEPENDENT PROTEIN DEACYLASE SIRTUIN-5, MITOCHONDRIAL-RELATED"/>
    <property type="match status" value="1"/>
</dbReference>
<dbReference type="Pfam" id="PF02146">
    <property type="entry name" value="SIR2"/>
    <property type="match status" value="1"/>
</dbReference>
<feature type="binding site" evidence="4">
    <location>
        <position position="183"/>
    </location>
    <ligand>
        <name>Zn(2+)</name>
        <dbReference type="ChEBI" id="CHEBI:29105"/>
    </ligand>
</feature>
<feature type="binding site" evidence="4">
    <location>
        <position position="208"/>
    </location>
    <ligand>
        <name>Zn(2+)</name>
        <dbReference type="ChEBI" id="CHEBI:29105"/>
    </ligand>
</feature>
<evidence type="ECO:0000256" key="4">
    <source>
        <dbReference type="PROSITE-ProRule" id="PRU00236"/>
    </source>
</evidence>
<keyword evidence="7" id="KW-1185">Reference proteome</keyword>
<feature type="domain" description="Deacetylase sirtuin-type" evidence="5">
    <location>
        <begin position="31"/>
        <end position="327"/>
    </location>
</feature>
<feature type="binding site" evidence="4">
    <location>
        <position position="211"/>
    </location>
    <ligand>
        <name>Zn(2+)</name>
        <dbReference type="ChEBI" id="CHEBI:29105"/>
    </ligand>
</feature>
<keyword evidence="4" id="KW-0862">Zinc</keyword>